<organism evidence="1 2">
    <name type="scientific">Lichtheimia corymbifera JMRC:FSU:9682</name>
    <dbReference type="NCBI Taxonomy" id="1263082"/>
    <lineage>
        <taxon>Eukaryota</taxon>
        <taxon>Fungi</taxon>
        <taxon>Fungi incertae sedis</taxon>
        <taxon>Mucoromycota</taxon>
        <taxon>Mucoromycotina</taxon>
        <taxon>Mucoromycetes</taxon>
        <taxon>Mucorales</taxon>
        <taxon>Lichtheimiaceae</taxon>
        <taxon>Lichtheimia</taxon>
    </lineage>
</organism>
<dbReference type="Proteomes" id="UP000027586">
    <property type="component" value="Unassembled WGS sequence"/>
</dbReference>
<dbReference type="AlphaFoldDB" id="A0A068RHX1"/>
<accession>A0A068RHX1</accession>
<protein>
    <submittedName>
        <fullName evidence="1">Uncharacterized protein</fullName>
    </submittedName>
</protein>
<name>A0A068RHX1_9FUNG</name>
<evidence type="ECO:0000313" key="2">
    <source>
        <dbReference type="Proteomes" id="UP000027586"/>
    </source>
</evidence>
<dbReference type="EMBL" id="CBTN010000004">
    <property type="protein sequence ID" value="CDH49793.1"/>
    <property type="molecule type" value="Genomic_DNA"/>
</dbReference>
<sequence length="101" mass="11432">MPFDHHQQHTKTMAGSDARKPVLFDFGLDGVMKKARKGAMVSKDTKLANKLNARIKQGNTQHLQDVLLLHQIREIVQDQLLGAHQSCRLSTIKIEAPRHPF</sequence>
<comment type="caution">
    <text evidence="1">The sequence shown here is derived from an EMBL/GenBank/DDBJ whole genome shotgun (WGS) entry which is preliminary data.</text>
</comment>
<keyword evidence="2" id="KW-1185">Reference proteome</keyword>
<evidence type="ECO:0000313" key="1">
    <source>
        <dbReference type="EMBL" id="CDH49793.1"/>
    </source>
</evidence>
<reference evidence="1" key="1">
    <citation type="submission" date="2013-08" db="EMBL/GenBank/DDBJ databases">
        <title>Gene expansion shapes genome architecture in the human pathogen Lichtheimia corymbifera: an evolutionary genomics analysis in the ancient terrestrial Mucorales (Mucoromycotina).</title>
        <authorList>
            <person name="Schwartze V.U."/>
            <person name="Winter S."/>
            <person name="Shelest E."/>
            <person name="Marcet-Houben M."/>
            <person name="Horn F."/>
            <person name="Wehner S."/>
            <person name="Hoffmann K."/>
            <person name="Riege K."/>
            <person name="Sammeth M."/>
            <person name="Nowrousian M."/>
            <person name="Valiante V."/>
            <person name="Linde J."/>
            <person name="Jacobsen I.D."/>
            <person name="Marz M."/>
            <person name="Brakhage A.A."/>
            <person name="Gabaldon T."/>
            <person name="Bocker S."/>
            <person name="Voigt K."/>
        </authorList>
    </citation>
    <scope>NUCLEOTIDE SEQUENCE [LARGE SCALE GENOMIC DNA]</scope>
    <source>
        <strain evidence="1">FSU 9682</strain>
    </source>
</reference>
<proteinExistence type="predicted"/>
<dbReference type="VEuPathDB" id="FungiDB:LCOR_01525.1"/>
<gene>
    <name evidence="1" type="ORF">LCOR_01525.1</name>
</gene>